<dbReference type="InterPro" id="IPR011990">
    <property type="entry name" value="TPR-like_helical_dom_sf"/>
</dbReference>
<evidence type="ECO:0000256" key="4">
    <source>
        <dbReference type="ARBA" id="ARBA00023136"/>
    </source>
</evidence>
<evidence type="ECO:0000256" key="3">
    <source>
        <dbReference type="ARBA" id="ARBA00022729"/>
    </source>
</evidence>
<dbReference type="SUPFAM" id="SSF48452">
    <property type="entry name" value="TPR-like"/>
    <property type="match status" value="1"/>
</dbReference>
<reference evidence="10" key="1">
    <citation type="submission" date="2023-06" db="EMBL/GenBank/DDBJ databases">
        <authorList>
            <person name="Zeman M."/>
            <person name="Kubasova T."/>
            <person name="Jahodarova E."/>
            <person name="Nykrynova M."/>
            <person name="Rychlik I."/>
        </authorList>
    </citation>
    <scope>NUCLEOTIDE SEQUENCE</scope>
    <source>
        <strain evidence="10">ET15</strain>
        <strain evidence="9">ET37</strain>
    </source>
</reference>
<evidence type="ECO:0000313" key="12">
    <source>
        <dbReference type="Proteomes" id="UP001168478"/>
    </source>
</evidence>
<evidence type="ECO:0000256" key="1">
    <source>
        <dbReference type="ARBA" id="ARBA00004442"/>
    </source>
</evidence>
<accession>A0AAW7JRQ5</accession>
<feature type="chain" id="PRO_5043767845" evidence="6">
    <location>
        <begin position="23"/>
        <end position="656"/>
    </location>
</feature>
<dbReference type="RefSeq" id="WP_289824298.1">
    <property type="nucleotide sequence ID" value="NZ_JAUEIE010000001.1"/>
</dbReference>
<evidence type="ECO:0000259" key="8">
    <source>
        <dbReference type="Pfam" id="PF14322"/>
    </source>
</evidence>
<dbReference type="InterPro" id="IPR012944">
    <property type="entry name" value="SusD_RagB_dom"/>
</dbReference>
<gene>
    <name evidence="9" type="ORF">QVN81_00075</name>
    <name evidence="10" type="ORF">QVN84_00070</name>
</gene>
<feature type="domain" description="RagB/SusD" evidence="7">
    <location>
        <begin position="328"/>
        <end position="656"/>
    </location>
</feature>
<keyword evidence="3 6" id="KW-0732">Signal</keyword>
<comment type="caution">
    <text evidence="10">The sequence shown here is derived from an EMBL/GenBank/DDBJ whole genome shotgun (WGS) entry which is preliminary data.</text>
</comment>
<dbReference type="Pfam" id="PF14322">
    <property type="entry name" value="SusD-like_3"/>
    <property type="match status" value="1"/>
</dbReference>
<evidence type="ECO:0000256" key="2">
    <source>
        <dbReference type="ARBA" id="ARBA00006275"/>
    </source>
</evidence>
<keyword evidence="11" id="KW-1185">Reference proteome</keyword>
<keyword evidence="5" id="KW-0998">Cell outer membrane</keyword>
<evidence type="ECO:0000313" key="11">
    <source>
        <dbReference type="Proteomes" id="UP001167831"/>
    </source>
</evidence>
<dbReference type="EMBL" id="JAUEIF010000001">
    <property type="protein sequence ID" value="MDN0023922.1"/>
    <property type="molecule type" value="Genomic_DNA"/>
</dbReference>
<dbReference type="GO" id="GO:0009279">
    <property type="term" value="C:cell outer membrane"/>
    <property type="evidence" value="ECO:0007669"/>
    <property type="project" value="UniProtKB-SubCell"/>
</dbReference>
<dbReference type="AlphaFoldDB" id="A0AAW7JRQ5"/>
<evidence type="ECO:0000313" key="9">
    <source>
        <dbReference type="EMBL" id="MDN0021425.1"/>
    </source>
</evidence>
<sequence>MKKILLYIFLPIVAGGMFSSCADYLDVDKYFYDQLSIDSAFSKRKYVDGWLSNAFEPIQYITEGEGMRRWMSDDIVKYEGRDYQNGNYSATTNNGDSENLLYKAYEAVRKASTFIDNVDRCGELTEVEKADMKGQMRFIRAYAYWSLIRHFGPVPLIPEHGLDVSLSYEELSLPRASLDEIVAFIDQDLVVAARSLPMVRTVNNMGRPTRGAALALRARILLWVASPLMNGNRDLFNVKDNRGRQLVPQEYDESKWAKAAAAAKEVMDLGIYELYTIEPSPDTPEYERPPYNAEFSDKNFPDGWADVDPYLSYKSIFDGTIIGSKNPELIFTRTSRGNEQINHWVSNCMPRTLSGSNLIGVSQKQVDAYYMDNGQTIQEAEASGYYKEDGFTTSSNPLNEGGAPFLPANVSWQYAHREPRFYASIAYCGSIWACSSANEAQYRNKQIFYYRDLNDGKQGFKEDCPLTGIGFKKFVNDEDAFTQGGYRMDKTENTIRYAEMLLIYAEALNELTPGKSYTVERYNGETMTVQRDVNEMRSAMKPIRMRAGVPDFDDVIYANQELFRTALKRERQIELVGENCFRYYDLRRWKDALLEENQPLMGCNINISDDVTRVQEFYRPTVVASMPKVFTQRMYLWPFPDKEMKRNVNLTQNPGW</sequence>
<dbReference type="PROSITE" id="PS51257">
    <property type="entry name" value="PROKAR_LIPOPROTEIN"/>
    <property type="match status" value="1"/>
</dbReference>
<evidence type="ECO:0000256" key="6">
    <source>
        <dbReference type="SAM" id="SignalP"/>
    </source>
</evidence>
<feature type="signal peptide" evidence="6">
    <location>
        <begin position="1"/>
        <end position="22"/>
    </location>
</feature>
<dbReference type="Pfam" id="PF07980">
    <property type="entry name" value="SusD_RagB"/>
    <property type="match status" value="1"/>
</dbReference>
<name>A0AAW7JRQ5_9BACT</name>
<reference evidence="10" key="2">
    <citation type="submission" date="2023-08" db="EMBL/GenBank/DDBJ databases">
        <title>Identification and characterization of horizontal gene transfer across gut microbiota members of farm animals based on homology search.</title>
        <authorList>
            <person name="Schwarzerova J."/>
            <person name="Nykrynova M."/>
            <person name="Jureckova K."/>
            <person name="Cejkova D."/>
            <person name="Rychlik I."/>
        </authorList>
    </citation>
    <scope>NUCLEOTIDE SEQUENCE</scope>
    <source>
        <strain evidence="10">ET15</strain>
        <strain evidence="9">ET37</strain>
    </source>
</reference>
<dbReference type="Proteomes" id="UP001167831">
    <property type="component" value="Unassembled WGS sequence"/>
</dbReference>
<keyword evidence="4" id="KW-0472">Membrane</keyword>
<protein>
    <submittedName>
        <fullName evidence="10">RagB/SusD family nutrient uptake outer membrane protein</fullName>
    </submittedName>
</protein>
<feature type="domain" description="SusD-like N-terminal" evidence="8">
    <location>
        <begin position="23"/>
        <end position="222"/>
    </location>
</feature>
<dbReference type="Proteomes" id="UP001168478">
    <property type="component" value="Unassembled WGS sequence"/>
</dbReference>
<evidence type="ECO:0000256" key="5">
    <source>
        <dbReference type="ARBA" id="ARBA00023237"/>
    </source>
</evidence>
<organism evidence="10 12">
    <name type="scientific">Leyella lascolaii</name>
    <dbReference type="NCBI Taxonomy" id="1776379"/>
    <lineage>
        <taxon>Bacteria</taxon>
        <taxon>Pseudomonadati</taxon>
        <taxon>Bacteroidota</taxon>
        <taxon>Bacteroidia</taxon>
        <taxon>Bacteroidales</taxon>
        <taxon>Prevotellaceae</taxon>
        <taxon>Leyella</taxon>
    </lineage>
</organism>
<comment type="subcellular location">
    <subcellularLocation>
        <location evidence="1">Cell outer membrane</location>
    </subcellularLocation>
</comment>
<evidence type="ECO:0000313" key="10">
    <source>
        <dbReference type="EMBL" id="MDN0023922.1"/>
    </source>
</evidence>
<evidence type="ECO:0000259" key="7">
    <source>
        <dbReference type="Pfam" id="PF07980"/>
    </source>
</evidence>
<dbReference type="InterPro" id="IPR033985">
    <property type="entry name" value="SusD-like_N"/>
</dbReference>
<comment type="similarity">
    <text evidence="2">Belongs to the SusD family.</text>
</comment>
<dbReference type="EMBL" id="JAUEIE010000001">
    <property type="protein sequence ID" value="MDN0021425.1"/>
    <property type="molecule type" value="Genomic_DNA"/>
</dbReference>
<proteinExistence type="inferred from homology"/>
<dbReference type="Gene3D" id="1.25.40.390">
    <property type="match status" value="1"/>
</dbReference>